<protein>
    <recommendedName>
        <fullName evidence="2">Integrase catalytic domain-containing protein</fullName>
    </recommendedName>
</protein>
<evidence type="ECO:0008006" key="2">
    <source>
        <dbReference type="Google" id="ProtNLM"/>
    </source>
</evidence>
<evidence type="ECO:0000313" key="1">
    <source>
        <dbReference type="EMBL" id="QHR90264.1"/>
    </source>
</evidence>
<gene>
    <name evidence="1" type="primary">orf04310</name>
    <name evidence="1" type="ORF">Q903MT_gene4287</name>
</gene>
<dbReference type="Gene3D" id="3.30.420.10">
    <property type="entry name" value="Ribonuclease H-like superfamily/Ribonuclease H"/>
    <property type="match status" value="1"/>
</dbReference>
<dbReference type="InterPro" id="IPR036397">
    <property type="entry name" value="RNaseH_sf"/>
</dbReference>
<dbReference type="EMBL" id="MK697699">
    <property type="protein sequence ID" value="QHR90264.1"/>
    <property type="molecule type" value="Genomic_DNA"/>
</dbReference>
<organism evidence="1">
    <name type="scientific">Picea sitchensis</name>
    <name type="common">Sitka spruce</name>
    <name type="synonym">Pinus sitchensis</name>
    <dbReference type="NCBI Taxonomy" id="3332"/>
    <lineage>
        <taxon>Eukaryota</taxon>
        <taxon>Viridiplantae</taxon>
        <taxon>Streptophyta</taxon>
        <taxon>Embryophyta</taxon>
        <taxon>Tracheophyta</taxon>
        <taxon>Spermatophyta</taxon>
        <taxon>Pinopsida</taxon>
        <taxon>Pinidae</taxon>
        <taxon>Conifers I</taxon>
        <taxon>Pinales</taxon>
        <taxon>Pinaceae</taxon>
        <taxon>Picea</taxon>
    </lineage>
</organism>
<dbReference type="AlphaFoldDB" id="A0A6B9XQC8"/>
<reference evidence="1" key="1">
    <citation type="submission" date="2019-03" db="EMBL/GenBank/DDBJ databases">
        <title>Largest Complete Mitochondrial Genome of a Gymnosperm, Sitka Spruce (Picea sitchensis), Indicates Complex Physical Structure.</title>
        <authorList>
            <person name="Jackman S.D."/>
            <person name="Coombe L."/>
            <person name="Warren R."/>
            <person name="Kirk H."/>
            <person name="Trinh E."/>
            <person name="McLeod T."/>
            <person name="Pleasance S."/>
            <person name="Pandoh P."/>
            <person name="Zhao Y."/>
            <person name="Coope R."/>
            <person name="Bousquet J."/>
            <person name="Bohlmann J.C."/>
            <person name="Jones S.J.M."/>
            <person name="Birol I."/>
        </authorList>
    </citation>
    <scope>NUCLEOTIDE SEQUENCE</scope>
    <source>
        <strain evidence="1">Q903</strain>
    </source>
</reference>
<dbReference type="GO" id="GO:0003676">
    <property type="term" value="F:nucleic acid binding"/>
    <property type="evidence" value="ECO:0007669"/>
    <property type="project" value="InterPro"/>
</dbReference>
<geneLocation type="mitochondrion" evidence="1"/>
<sequence length="38" mass="4418">MRNTIQALMQDFMVQHHTSSPYHLQANGTVKAFMKILE</sequence>
<accession>A0A6B9XQC8</accession>
<proteinExistence type="predicted"/>
<keyword evidence="1" id="KW-0496">Mitochondrion</keyword>
<name>A0A6B9XQC8_PICSI</name>